<dbReference type="GO" id="GO:0004519">
    <property type="term" value="F:endonuclease activity"/>
    <property type="evidence" value="ECO:0007669"/>
    <property type="project" value="UniProtKB-KW"/>
</dbReference>
<dbReference type="InterPro" id="IPR027806">
    <property type="entry name" value="HARBI1_dom"/>
</dbReference>
<keyword evidence="5" id="KW-0255">Endonuclease</keyword>
<dbReference type="GO" id="GO:0046872">
    <property type="term" value="F:metal ion binding"/>
    <property type="evidence" value="ECO:0007669"/>
    <property type="project" value="UniProtKB-KW"/>
</dbReference>
<keyword evidence="2" id="KW-0479">Metal-binding</keyword>
<feature type="domain" description="DDE Tnp4" evidence="4">
    <location>
        <begin position="21"/>
        <end position="113"/>
    </location>
</feature>
<keyword evidence="5" id="KW-0378">Hydrolase</keyword>
<evidence type="ECO:0000256" key="3">
    <source>
        <dbReference type="SAM" id="MobiDB-lite"/>
    </source>
</evidence>
<name>A0A238XFR1_9ACTN</name>
<evidence type="ECO:0000259" key="4">
    <source>
        <dbReference type="Pfam" id="PF13359"/>
    </source>
</evidence>
<feature type="region of interest" description="Disordered" evidence="3">
    <location>
        <begin position="62"/>
        <end position="89"/>
    </location>
</feature>
<dbReference type="Pfam" id="PF13359">
    <property type="entry name" value="DDE_Tnp_4"/>
    <property type="match status" value="1"/>
</dbReference>
<keyword evidence="5" id="KW-0540">Nuclease</keyword>
<evidence type="ECO:0000256" key="1">
    <source>
        <dbReference type="ARBA" id="ARBA00001968"/>
    </source>
</evidence>
<dbReference type="EMBL" id="FZNP01000004">
    <property type="protein sequence ID" value="SNR57846.1"/>
    <property type="molecule type" value="Genomic_DNA"/>
</dbReference>
<dbReference type="AlphaFoldDB" id="A0A238XFR1"/>
<sequence>MSLLDQELHRKPYSPGVGTLRGSVHDLTAARIWGVPRALAATGLLVLADKAYQGAGAHILTPYKGRNKPEPQKDANHAHSKLRGPGERANAQLKSWRILRKLRCCPHRASRLAKANHTLQLRETASH</sequence>
<dbReference type="Proteomes" id="UP000198420">
    <property type="component" value="Unassembled WGS sequence"/>
</dbReference>
<evidence type="ECO:0000313" key="5">
    <source>
        <dbReference type="EMBL" id="SNR57846.1"/>
    </source>
</evidence>
<organism evidence="5 6">
    <name type="scientific">Actinomadura mexicana</name>
    <dbReference type="NCBI Taxonomy" id="134959"/>
    <lineage>
        <taxon>Bacteria</taxon>
        <taxon>Bacillati</taxon>
        <taxon>Actinomycetota</taxon>
        <taxon>Actinomycetes</taxon>
        <taxon>Streptosporangiales</taxon>
        <taxon>Thermomonosporaceae</taxon>
        <taxon>Actinomadura</taxon>
    </lineage>
</organism>
<reference evidence="6" key="1">
    <citation type="submission" date="2017-06" db="EMBL/GenBank/DDBJ databases">
        <authorList>
            <person name="Varghese N."/>
            <person name="Submissions S."/>
        </authorList>
    </citation>
    <scope>NUCLEOTIDE SEQUENCE [LARGE SCALE GENOMIC DNA]</scope>
    <source>
        <strain evidence="6">DSM 44485</strain>
    </source>
</reference>
<proteinExistence type="predicted"/>
<feature type="compositionally biased region" description="Basic and acidic residues" evidence="3">
    <location>
        <begin position="67"/>
        <end position="77"/>
    </location>
</feature>
<accession>A0A238XFR1</accession>
<comment type="cofactor">
    <cofactor evidence="1">
        <name>a divalent metal cation</name>
        <dbReference type="ChEBI" id="CHEBI:60240"/>
    </cofactor>
</comment>
<evidence type="ECO:0000256" key="2">
    <source>
        <dbReference type="ARBA" id="ARBA00022723"/>
    </source>
</evidence>
<keyword evidence="6" id="KW-1185">Reference proteome</keyword>
<gene>
    <name evidence="5" type="ORF">SAMN06265355_104316</name>
</gene>
<protein>
    <submittedName>
        <fullName evidence="5">DDE superfamily endonuclease</fullName>
    </submittedName>
</protein>
<evidence type="ECO:0000313" key="6">
    <source>
        <dbReference type="Proteomes" id="UP000198420"/>
    </source>
</evidence>